<dbReference type="Proteomes" id="UP000473091">
    <property type="component" value="Unassembled WGS sequence"/>
</dbReference>
<dbReference type="EMBL" id="VTVE01000001">
    <property type="protein sequence ID" value="NEX01542.1"/>
    <property type="molecule type" value="Genomic_DNA"/>
</dbReference>
<evidence type="ECO:0000259" key="7">
    <source>
        <dbReference type="Pfam" id="PF00892"/>
    </source>
</evidence>
<evidence type="ECO:0000313" key="9">
    <source>
        <dbReference type="Proteomes" id="UP000473091"/>
    </source>
</evidence>
<feature type="transmembrane region" description="Helical" evidence="6">
    <location>
        <begin position="148"/>
        <end position="168"/>
    </location>
</feature>
<feature type="transmembrane region" description="Helical" evidence="6">
    <location>
        <begin position="100"/>
        <end position="116"/>
    </location>
</feature>
<dbReference type="PANTHER" id="PTHR22911:SF6">
    <property type="entry name" value="SOLUTE CARRIER FAMILY 35 MEMBER G1"/>
    <property type="match status" value="1"/>
</dbReference>
<keyword evidence="4 6" id="KW-1133">Transmembrane helix</keyword>
<comment type="subcellular location">
    <subcellularLocation>
        <location evidence="1">Membrane</location>
        <topology evidence="1">Multi-pass membrane protein</topology>
    </subcellularLocation>
</comment>
<evidence type="ECO:0000256" key="2">
    <source>
        <dbReference type="ARBA" id="ARBA00007362"/>
    </source>
</evidence>
<feature type="transmembrane region" description="Helical" evidence="6">
    <location>
        <begin position="211"/>
        <end position="233"/>
    </location>
</feature>
<evidence type="ECO:0000256" key="5">
    <source>
        <dbReference type="ARBA" id="ARBA00023136"/>
    </source>
</evidence>
<keyword evidence="5 6" id="KW-0472">Membrane</keyword>
<feature type="domain" description="EamA" evidence="7">
    <location>
        <begin position="8"/>
        <end position="139"/>
    </location>
</feature>
<feature type="transmembrane region" description="Helical" evidence="6">
    <location>
        <begin position="7"/>
        <end position="27"/>
    </location>
</feature>
<sequence length="287" mass="31277">MKTTNHIKGIIFILLAAFGFSLMTFFVRISGDLPTMQKVFFRNSVALIVAVSVMIRSKEKIVVGKGNRLGLFLRCFFGTTGVICNFYAIDRLGIADANMLNKLSPFFAILLSIVILKEIPNKFDIITTVIAFIGALFIIRPTGAVSSFFPAIMGLIGGFGAGAAYVFVRKISNNGVKTPVIVAGFSLFSCLVTLPFLIFDYSPMSLKQLGFLVMAGVAASLGQFSITTAYKYAPAKEISVFDYTQVIFAALLGFAFFGEIPVALSFVGYGIIITVAVIRWNRNRKID</sequence>
<name>A0A6M0LG25_PSEXY</name>
<dbReference type="AlphaFoldDB" id="A0A6M0LG25"/>
<proteinExistence type="inferred from homology"/>
<evidence type="ECO:0000256" key="4">
    <source>
        <dbReference type="ARBA" id="ARBA00022989"/>
    </source>
</evidence>
<feature type="transmembrane region" description="Helical" evidence="6">
    <location>
        <begin position="263"/>
        <end position="281"/>
    </location>
</feature>
<feature type="transmembrane region" description="Helical" evidence="6">
    <location>
        <begin position="39"/>
        <end position="57"/>
    </location>
</feature>
<comment type="similarity">
    <text evidence="2">Belongs to the EamA transporter family.</text>
</comment>
<feature type="transmembrane region" description="Helical" evidence="6">
    <location>
        <begin position="69"/>
        <end position="88"/>
    </location>
</feature>
<dbReference type="SUPFAM" id="SSF103481">
    <property type="entry name" value="Multidrug resistance efflux transporter EmrE"/>
    <property type="match status" value="2"/>
</dbReference>
<reference evidence="8 9" key="2">
    <citation type="submission" date="2020-03" db="EMBL/GenBank/DDBJ databases">
        <title>Investigating the evolutionary divergence of the Butyrivibrio group.</title>
        <authorList>
            <person name="Skvortsov T."/>
            <person name="Santos F.G."/>
            <person name="Ting K.S."/>
            <person name="Creevey C.J."/>
        </authorList>
    </citation>
    <scope>NUCLEOTIDE SEQUENCE [LARGE SCALE GENOMIC DNA]</scope>
    <source>
        <strain evidence="8 9">MZ8</strain>
    </source>
</reference>
<dbReference type="InterPro" id="IPR000620">
    <property type="entry name" value="EamA_dom"/>
</dbReference>
<evidence type="ECO:0000313" key="8">
    <source>
        <dbReference type="EMBL" id="NEX01542.1"/>
    </source>
</evidence>
<organism evidence="8 9">
    <name type="scientific">Pseudobutyrivibrio xylanivorans</name>
    <dbReference type="NCBI Taxonomy" id="185007"/>
    <lineage>
        <taxon>Bacteria</taxon>
        <taxon>Bacillati</taxon>
        <taxon>Bacillota</taxon>
        <taxon>Clostridia</taxon>
        <taxon>Lachnospirales</taxon>
        <taxon>Lachnospiraceae</taxon>
        <taxon>Pseudobutyrivibrio</taxon>
    </lineage>
</organism>
<comment type="caution">
    <text evidence="8">The sequence shown here is derived from an EMBL/GenBank/DDBJ whole genome shotgun (WGS) entry which is preliminary data.</text>
</comment>
<gene>
    <name evidence="8" type="ORF">F0Q01_06560</name>
</gene>
<dbReference type="GO" id="GO:0016020">
    <property type="term" value="C:membrane"/>
    <property type="evidence" value="ECO:0007669"/>
    <property type="project" value="UniProtKB-SubCell"/>
</dbReference>
<reference evidence="8 9" key="1">
    <citation type="submission" date="2019-09" db="EMBL/GenBank/DDBJ databases">
        <authorList>
            <person name="Pidcock S.E."/>
            <person name="Huws S.A."/>
        </authorList>
    </citation>
    <scope>NUCLEOTIDE SEQUENCE [LARGE SCALE GENOMIC DNA]</scope>
    <source>
        <strain evidence="8 9">MZ8</strain>
    </source>
</reference>
<dbReference type="Pfam" id="PF00892">
    <property type="entry name" value="EamA"/>
    <property type="match status" value="2"/>
</dbReference>
<dbReference type="InterPro" id="IPR037185">
    <property type="entry name" value="EmrE-like"/>
</dbReference>
<feature type="transmembrane region" description="Helical" evidence="6">
    <location>
        <begin position="123"/>
        <end position="142"/>
    </location>
</feature>
<evidence type="ECO:0000256" key="1">
    <source>
        <dbReference type="ARBA" id="ARBA00004141"/>
    </source>
</evidence>
<evidence type="ECO:0000256" key="6">
    <source>
        <dbReference type="SAM" id="Phobius"/>
    </source>
</evidence>
<accession>A0A6M0LG25</accession>
<evidence type="ECO:0000256" key="3">
    <source>
        <dbReference type="ARBA" id="ARBA00022692"/>
    </source>
</evidence>
<feature type="transmembrane region" description="Helical" evidence="6">
    <location>
        <begin position="180"/>
        <end position="199"/>
    </location>
</feature>
<feature type="transmembrane region" description="Helical" evidence="6">
    <location>
        <begin position="240"/>
        <end position="257"/>
    </location>
</feature>
<protein>
    <submittedName>
        <fullName evidence="8">DMT family transporter</fullName>
    </submittedName>
</protein>
<feature type="domain" description="EamA" evidence="7">
    <location>
        <begin position="151"/>
        <end position="276"/>
    </location>
</feature>
<keyword evidence="3 6" id="KW-0812">Transmembrane</keyword>
<dbReference type="PANTHER" id="PTHR22911">
    <property type="entry name" value="ACYL-MALONYL CONDENSING ENZYME-RELATED"/>
    <property type="match status" value="1"/>
</dbReference>